<accession>A0A699S4A3</accession>
<dbReference type="EMBL" id="BKCJ011136749">
    <property type="protein sequence ID" value="GFC92284.1"/>
    <property type="molecule type" value="Genomic_DNA"/>
</dbReference>
<reference evidence="1" key="1">
    <citation type="journal article" date="2019" name="Sci. Rep.">
        <title>Draft genome of Tanacetum cinerariifolium, the natural source of mosquito coil.</title>
        <authorList>
            <person name="Yamashiro T."/>
            <person name="Shiraishi A."/>
            <person name="Satake H."/>
            <person name="Nakayama K."/>
        </authorList>
    </citation>
    <scope>NUCLEOTIDE SEQUENCE</scope>
</reference>
<feature type="non-terminal residue" evidence="1">
    <location>
        <position position="1"/>
    </location>
</feature>
<comment type="caution">
    <text evidence="1">The sequence shown here is derived from an EMBL/GenBank/DDBJ whole genome shotgun (WGS) entry which is preliminary data.</text>
</comment>
<protein>
    <submittedName>
        <fullName evidence="1">Uncharacterized protein</fullName>
    </submittedName>
</protein>
<proteinExistence type="predicted"/>
<evidence type="ECO:0000313" key="1">
    <source>
        <dbReference type="EMBL" id="GFC92284.1"/>
    </source>
</evidence>
<sequence length="147" mass="16036">YHLISKASKRPGSLSRYDRALCPVLPILNGSGNVPGIIPKLNILIPLASRNVLRTFPPDFLHIVSPGRGVYNPMMGLESSLVGIVRFLQVLLDAGVVLCPVEGFHVRPEIKLGLIAGTWCGGGDPHLHHYRHGTRQHLLTSVQEQLA</sequence>
<organism evidence="1">
    <name type="scientific">Tanacetum cinerariifolium</name>
    <name type="common">Dalmatian daisy</name>
    <name type="synonym">Chrysanthemum cinerariifolium</name>
    <dbReference type="NCBI Taxonomy" id="118510"/>
    <lineage>
        <taxon>Eukaryota</taxon>
        <taxon>Viridiplantae</taxon>
        <taxon>Streptophyta</taxon>
        <taxon>Embryophyta</taxon>
        <taxon>Tracheophyta</taxon>
        <taxon>Spermatophyta</taxon>
        <taxon>Magnoliopsida</taxon>
        <taxon>eudicotyledons</taxon>
        <taxon>Gunneridae</taxon>
        <taxon>Pentapetalae</taxon>
        <taxon>asterids</taxon>
        <taxon>campanulids</taxon>
        <taxon>Asterales</taxon>
        <taxon>Asteraceae</taxon>
        <taxon>Asteroideae</taxon>
        <taxon>Anthemideae</taxon>
        <taxon>Anthemidinae</taxon>
        <taxon>Tanacetum</taxon>
    </lineage>
</organism>
<dbReference type="AlphaFoldDB" id="A0A699S4A3"/>
<name>A0A699S4A3_TANCI</name>
<gene>
    <name evidence="1" type="ORF">Tci_864254</name>
</gene>